<dbReference type="KEGG" id="vg:65130443"/>
<evidence type="ECO:0000313" key="1">
    <source>
        <dbReference type="EMBL" id="QOR59827.1"/>
    </source>
</evidence>
<evidence type="ECO:0000313" key="2">
    <source>
        <dbReference type="Proteomes" id="UP000593898"/>
    </source>
</evidence>
<dbReference type="EMBL" id="MT774394">
    <property type="protein sequence ID" value="QOR59827.1"/>
    <property type="molecule type" value="Genomic_DNA"/>
</dbReference>
<name>A0A7M1RZH1_9CAUD</name>
<organism evidence="1 2">
    <name type="scientific">uncultured phage cr271_1</name>
    <dbReference type="NCBI Taxonomy" id="2772078"/>
    <lineage>
        <taxon>Viruses</taxon>
        <taxon>Duplodnaviria</taxon>
        <taxon>Heunggongvirae</taxon>
        <taxon>Uroviricota</taxon>
        <taxon>Caudoviricetes</taxon>
        <taxon>Crassvirales</taxon>
        <taxon>Intestiviridae</taxon>
        <taxon>Obtuvirinae</taxon>
        <taxon>Hacihdavirus</taxon>
        <taxon>Hacihdavirus animalis</taxon>
    </lineage>
</organism>
<dbReference type="GeneID" id="65130443"/>
<protein>
    <submittedName>
        <fullName evidence="1">Uncharacterized protein</fullName>
    </submittedName>
</protein>
<keyword evidence="2" id="KW-1185">Reference proteome</keyword>
<sequence length="204" mass="23055">MNNKLLIDSLIEIDDSGMPKPPTTRNLLDRDVRELYRRDNSKDKHRYIAECMVIYYLGDPKSPARQSGLSDPEALKMAIDQAGLEKDYIPDVLVLRLIKRYYEQNITEAGKVVENLLKAIHNIGLSIDVVNNLLNEKLHSTISLDEITTIMNMVDLVRKTAGDIPSTVKKLEEAKQNLMYEKETELSRGGGAVLSSMDAEDYTD</sequence>
<accession>A0A7M1RZH1</accession>
<dbReference type="Proteomes" id="UP000593898">
    <property type="component" value="Segment"/>
</dbReference>
<dbReference type="RefSeq" id="YP_010111985.1">
    <property type="nucleotide sequence ID" value="NC_055887.1"/>
</dbReference>
<proteinExistence type="predicted"/>
<reference evidence="1 2" key="1">
    <citation type="submission" date="2020-07" db="EMBL/GenBank/DDBJ databases">
        <title>Taxonomic proposal: Crassvirales, a new order of highly abundant and diverse bacterial viruses.</title>
        <authorList>
            <person name="Shkoporov A.N."/>
            <person name="Stockdale S.R."/>
            <person name="Guerin E."/>
            <person name="Ross R.P."/>
            <person name="Hill C."/>
        </authorList>
    </citation>
    <scope>NUCLEOTIDE SEQUENCE [LARGE SCALE GENOMIC DNA]</scope>
</reference>